<dbReference type="EMBL" id="CP030280">
    <property type="protein sequence ID" value="AWY96968.1"/>
    <property type="molecule type" value="Genomic_DNA"/>
</dbReference>
<protein>
    <submittedName>
        <fullName evidence="2">Glycosyltransferase family 2 protein</fullName>
    </submittedName>
</protein>
<dbReference type="PANTHER" id="PTHR22916:SF3">
    <property type="entry name" value="UDP-GLCNAC:BETAGAL BETA-1,3-N-ACETYLGLUCOSAMINYLTRANSFERASE-LIKE PROTEIN 1"/>
    <property type="match status" value="1"/>
</dbReference>
<gene>
    <name evidence="2" type="ORF">DQQ01_01015</name>
</gene>
<dbReference type="InterPro" id="IPR029044">
    <property type="entry name" value="Nucleotide-diphossugar_trans"/>
</dbReference>
<accession>A0A2Z4U7J1</accession>
<dbReference type="Proteomes" id="UP000250003">
    <property type="component" value="Chromosome"/>
</dbReference>
<dbReference type="GO" id="GO:0016758">
    <property type="term" value="F:hexosyltransferase activity"/>
    <property type="evidence" value="ECO:0007669"/>
    <property type="project" value="UniProtKB-ARBA"/>
</dbReference>
<sequence>MKPILTIHTATYNRAYILEKAYRSLQKQTVMNFEWLITDDGSTDGTEILVEGWIKENNPFHIRYIKLKHEGLIRAVNHAISIANGKYYFRLDSDDCLRFDAVEKIVQRINEIDDKEDFVAVGFVRVTEDGQPLKKVWPKVNEKGFVDCTNLERKKYDLDADMCEAYKTEIMQKYKFPVWEGEMFAPEQLQSDKLAMLGYKIRWYNEGIYICEYQEEGLTKGNWNLLRKNKMGYAMLSNMQVLTNQCFKEKFKAAGQHIALSIVAGYPSYILKSNKRWLTLLALPYGILLSFRRREQFKWDDPVNKRNLS</sequence>
<dbReference type="SUPFAM" id="SSF53448">
    <property type="entry name" value="Nucleotide-diphospho-sugar transferases"/>
    <property type="match status" value="1"/>
</dbReference>
<evidence type="ECO:0000259" key="1">
    <source>
        <dbReference type="Pfam" id="PF00535"/>
    </source>
</evidence>
<dbReference type="CDD" id="cd00761">
    <property type="entry name" value="Glyco_tranf_GTA_type"/>
    <property type="match status" value="1"/>
</dbReference>
<reference evidence="3" key="1">
    <citation type="submission" date="2018-06" db="EMBL/GenBank/DDBJ databases">
        <title>Description of Blautia argi sp. nov., a new anaerobic isolated from dog feces.</title>
        <authorList>
            <person name="Chang Y.-H."/>
            <person name="Paek J."/>
            <person name="Shin Y."/>
        </authorList>
    </citation>
    <scope>NUCLEOTIDE SEQUENCE [LARGE SCALE GENOMIC DNA]</scope>
    <source>
        <strain evidence="3">KCTC 15426</strain>
    </source>
</reference>
<dbReference type="Pfam" id="PF00535">
    <property type="entry name" value="Glycos_transf_2"/>
    <property type="match status" value="1"/>
</dbReference>
<dbReference type="AlphaFoldDB" id="A0A2Z4U7J1"/>
<evidence type="ECO:0000313" key="2">
    <source>
        <dbReference type="EMBL" id="AWY96968.1"/>
    </source>
</evidence>
<dbReference type="OrthoDB" id="9785185at2"/>
<keyword evidence="3" id="KW-1185">Reference proteome</keyword>
<dbReference type="RefSeq" id="WP_111917819.1">
    <property type="nucleotide sequence ID" value="NZ_CAUWHR010000020.1"/>
</dbReference>
<dbReference type="KEGG" id="blau:DQQ01_01015"/>
<organism evidence="2 3">
    <name type="scientific">Blautia argi</name>
    <dbReference type="NCBI Taxonomy" id="1912897"/>
    <lineage>
        <taxon>Bacteria</taxon>
        <taxon>Bacillati</taxon>
        <taxon>Bacillota</taxon>
        <taxon>Clostridia</taxon>
        <taxon>Lachnospirales</taxon>
        <taxon>Lachnospiraceae</taxon>
        <taxon>Blautia</taxon>
    </lineage>
</organism>
<keyword evidence="2" id="KW-0808">Transferase</keyword>
<name>A0A2Z4U7J1_9FIRM</name>
<proteinExistence type="predicted"/>
<evidence type="ECO:0000313" key="3">
    <source>
        <dbReference type="Proteomes" id="UP000250003"/>
    </source>
</evidence>
<dbReference type="Gene3D" id="3.90.550.10">
    <property type="entry name" value="Spore Coat Polysaccharide Biosynthesis Protein SpsA, Chain A"/>
    <property type="match status" value="1"/>
</dbReference>
<dbReference type="InterPro" id="IPR001173">
    <property type="entry name" value="Glyco_trans_2-like"/>
</dbReference>
<dbReference type="PANTHER" id="PTHR22916">
    <property type="entry name" value="GLYCOSYLTRANSFERASE"/>
    <property type="match status" value="1"/>
</dbReference>
<feature type="domain" description="Glycosyltransferase 2-like" evidence="1">
    <location>
        <begin position="7"/>
        <end position="170"/>
    </location>
</feature>